<evidence type="ECO:0000313" key="1">
    <source>
        <dbReference type="EMBL" id="UVA79398.1"/>
    </source>
</evidence>
<protein>
    <submittedName>
        <fullName evidence="1">Uncharacterized protein</fullName>
    </submittedName>
</protein>
<proteinExistence type="predicted"/>
<dbReference type="Proteomes" id="UP001058980">
    <property type="component" value="Chromosome"/>
</dbReference>
<sequence>MEPCALCESLHGKPFDTLPHTSLAQLSRGGIGVPPNIQCSFVRWECNDCKRHMIQRSEGHDGLNRWSIADFPQSVDFEAHGCHFWADARQQPDGRFRGGVHVIGIDDTPVYPPLYIPAPTTKEAVDDAQEDGEAFGFSIAKSGLMRMQALARIGVK</sequence>
<name>A0ABY5QGF2_9BURK</name>
<gene>
    <name evidence="1" type="ORF">NTU39_26015</name>
</gene>
<evidence type="ECO:0000313" key="2">
    <source>
        <dbReference type="Proteomes" id="UP001058980"/>
    </source>
</evidence>
<organism evidence="1 2">
    <name type="scientific">Pandoraea commovens</name>
    <dbReference type="NCBI Taxonomy" id="2508289"/>
    <lineage>
        <taxon>Bacteria</taxon>
        <taxon>Pseudomonadati</taxon>
        <taxon>Pseudomonadota</taxon>
        <taxon>Betaproteobacteria</taxon>
        <taxon>Burkholderiales</taxon>
        <taxon>Burkholderiaceae</taxon>
        <taxon>Pandoraea</taxon>
    </lineage>
</organism>
<dbReference type="RefSeq" id="WP_257958871.1">
    <property type="nucleotide sequence ID" value="NZ_CP102780.1"/>
</dbReference>
<accession>A0ABY5QGF2</accession>
<keyword evidence="2" id="KW-1185">Reference proteome</keyword>
<dbReference type="EMBL" id="CP102780">
    <property type="protein sequence ID" value="UVA79398.1"/>
    <property type="molecule type" value="Genomic_DNA"/>
</dbReference>
<reference evidence="1" key="1">
    <citation type="submission" date="2022-08" db="EMBL/GenBank/DDBJ databases">
        <title>Multi-unit outbreak of Pandoraea commovens among non-cystic fibrosis intensive care patients from 2019 to 2021 in Berlin, Germany.</title>
        <authorList>
            <person name="Menzel P."/>
        </authorList>
    </citation>
    <scope>NUCLEOTIDE SEQUENCE</scope>
    <source>
        <strain evidence="1">LB-19-202-79</strain>
    </source>
</reference>